<gene>
    <name evidence="3" type="ORF">GCM10008964_25270</name>
</gene>
<evidence type="ECO:0000313" key="3">
    <source>
        <dbReference type="EMBL" id="GAA0232956.1"/>
    </source>
</evidence>
<dbReference type="PANTHER" id="PTHR43265">
    <property type="entry name" value="ESTERASE ESTD"/>
    <property type="match status" value="1"/>
</dbReference>
<name>A0ABN0TXW1_9GAMM</name>
<evidence type="ECO:0000256" key="1">
    <source>
        <dbReference type="SAM" id="SignalP"/>
    </source>
</evidence>
<keyword evidence="1" id="KW-0732">Signal</keyword>
<dbReference type="GO" id="GO:0016787">
    <property type="term" value="F:hydrolase activity"/>
    <property type="evidence" value="ECO:0007669"/>
    <property type="project" value="UniProtKB-KW"/>
</dbReference>
<dbReference type="Pfam" id="PF12146">
    <property type="entry name" value="Hydrolase_4"/>
    <property type="match status" value="1"/>
</dbReference>
<reference evidence="3 4" key="1">
    <citation type="journal article" date="2019" name="Int. J. Syst. Evol. Microbiol.">
        <title>The Global Catalogue of Microorganisms (GCM) 10K type strain sequencing project: providing services to taxonomists for standard genome sequencing and annotation.</title>
        <authorList>
            <consortium name="The Broad Institute Genomics Platform"/>
            <consortium name="The Broad Institute Genome Sequencing Center for Infectious Disease"/>
            <person name="Wu L."/>
            <person name="Ma J."/>
        </authorList>
    </citation>
    <scope>NUCLEOTIDE SEQUENCE [LARGE SCALE GENOMIC DNA]</scope>
    <source>
        <strain evidence="3 4">JCM 6886</strain>
    </source>
</reference>
<dbReference type="InterPro" id="IPR053145">
    <property type="entry name" value="AB_hydrolase_Est10"/>
</dbReference>
<dbReference type="Gene3D" id="3.40.50.1820">
    <property type="entry name" value="alpha/beta hydrolase"/>
    <property type="match status" value="1"/>
</dbReference>
<protein>
    <submittedName>
        <fullName evidence="3">Alpha/beta hydrolase</fullName>
    </submittedName>
</protein>
<evidence type="ECO:0000313" key="4">
    <source>
        <dbReference type="Proteomes" id="UP001501476"/>
    </source>
</evidence>
<keyword evidence="4" id="KW-1185">Reference proteome</keyword>
<dbReference type="InterPro" id="IPR022742">
    <property type="entry name" value="Hydrolase_4"/>
</dbReference>
<dbReference type="InterPro" id="IPR029058">
    <property type="entry name" value="AB_hydrolase_fold"/>
</dbReference>
<keyword evidence="3" id="KW-0378">Hydrolase</keyword>
<feature type="signal peptide" evidence="1">
    <location>
        <begin position="1"/>
        <end position="18"/>
    </location>
</feature>
<dbReference type="Proteomes" id="UP001501476">
    <property type="component" value="Unassembled WGS sequence"/>
</dbReference>
<evidence type="ECO:0000259" key="2">
    <source>
        <dbReference type="Pfam" id="PF12146"/>
    </source>
</evidence>
<feature type="domain" description="Serine aminopeptidase S33" evidence="2">
    <location>
        <begin position="74"/>
        <end position="188"/>
    </location>
</feature>
<dbReference type="RefSeq" id="WP_286303380.1">
    <property type="nucleotide sequence ID" value="NZ_AP027741.1"/>
</dbReference>
<organism evidence="3 4">
    <name type="scientific">Methylophaga marina</name>
    <dbReference type="NCBI Taxonomy" id="45495"/>
    <lineage>
        <taxon>Bacteria</taxon>
        <taxon>Pseudomonadati</taxon>
        <taxon>Pseudomonadota</taxon>
        <taxon>Gammaproteobacteria</taxon>
        <taxon>Thiotrichales</taxon>
        <taxon>Piscirickettsiaceae</taxon>
        <taxon>Methylophaga</taxon>
    </lineage>
</organism>
<dbReference type="PANTHER" id="PTHR43265:SF1">
    <property type="entry name" value="ESTERASE ESTD"/>
    <property type="match status" value="1"/>
</dbReference>
<accession>A0ABN0TXW1</accession>
<dbReference type="SUPFAM" id="SSF53474">
    <property type="entry name" value="alpha/beta-Hydrolases"/>
    <property type="match status" value="1"/>
</dbReference>
<dbReference type="EMBL" id="BAAADG010000018">
    <property type="protein sequence ID" value="GAA0232956.1"/>
    <property type="molecule type" value="Genomic_DNA"/>
</dbReference>
<proteinExistence type="predicted"/>
<comment type="caution">
    <text evidence="3">The sequence shown here is derived from an EMBL/GenBank/DDBJ whole genome shotgun (WGS) entry which is preliminary data.</text>
</comment>
<sequence length="313" mass="34534">MKFYLLVALFFFASDLFADQTETIIKLKTETGILEGSLMIPTGNSPVPVALIIAGSGPTDRDGNNPAMKNNSLKMLAEALSENGIATLRYDKRGIGKSQQAGVNESELRFDHYISDAKDWVALLNKDERFSGITIIGHSEGSLIGMVAAQESCVKNFISIAGPGLSADKVILEQIESQSPQVLTRVLPIIERLRQGKMVNDVNPQLYALFRPSVQPYMISWFKYDPTEEIAKLKMLVLTIQGLNDIQVSEAQAKMLAKANPHAQLKLVDDMNHIFKQSGTSRADNLASYNQPDLPINPVLTHVITDFVMKNDK</sequence>
<feature type="chain" id="PRO_5045232428" evidence="1">
    <location>
        <begin position="19"/>
        <end position="313"/>
    </location>
</feature>